<feature type="transmembrane region" description="Helical" evidence="1">
    <location>
        <begin position="149"/>
        <end position="167"/>
    </location>
</feature>
<evidence type="ECO:0000313" key="3">
    <source>
        <dbReference type="Proteomes" id="UP000318864"/>
    </source>
</evidence>
<accession>A0A4S3TLJ0</accession>
<sequence length="178" mass="17617">MNAANPPDGSPAILSAWLAVCLAAIGWASTVPWSIHGVATASIGWFLLALALLVGDRTVLTVGAAGLVLAVFVSAGDGAGVATVLTGTTASILAWDIGHNAISVGRQLGREAPTVRAELAHALASLTAGCAIVVLGTAGSLLVAGTQPLLAVALLLLAGALIAVALAPRETLSFEWPS</sequence>
<dbReference type="Pfam" id="PF24363">
    <property type="entry name" value="DUF7519"/>
    <property type="match status" value="1"/>
</dbReference>
<feature type="transmembrane region" description="Helical" evidence="1">
    <location>
        <begin position="45"/>
        <end position="73"/>
    </location>
</feature>
<keyword evidence="1" id="KW-1133">Transmembrane helix</keyword>
<keyword evidence="3" id="KW-1185">Reference proteome</keyword>
<keyword evidence="1" id="KW-0472">Membrane</keyword>
<feature type="transmembrane region" description="Helical" evidence="1">
    <location>
        <begin position="12"/>
        <end position="33"/>
    </location>
</feature>
<dbReference type="AlphaFoldDB" id="A0A4S3TLJ0"/>
<evidence type="ECO:0000313" key="2">
    <source>
        <dbReference type="EMBL" id="THE65041.1"/>
    </source>
</evidence>
<feature type="transmembrane region" description="Helical" evidence="1">
    <location>
        <begin position="119"/>
        <end position="143"/>
    </location>
</feature>
<name>A0A4S3TLJ0_9EURY</name>
<dbReference type="OrthoDB" id="170861at2157"/>
<gene>
    <name evidence="2" type="ORF">D8Y22_07385</name>
</gene>
<proteinExistence type="predicted"/>
<protein>
    <submittedName>
        <fullName evidence="2">Uncharacterized protein</fullName>
    </submittedName>
</protein>
<dbReference type="Proteomes" id="UP000318864">
    <property type="component" value="Unassembled WGS sequence"/>
</dbReference>
<reference evidence="2 3" key="1">
    <citation type="submission" date="2018-10" db="EMBL/GenBank/DDBJ databases">
        <title>Natronolimnobius sp. XQ-INN 246 isolated from Inner Mongolia Autonomous Region of China.</title>
        <authorList>
            <person name="Xue Q."/>
        </authorList>
    </citation>
    <scope>NUCLEOTIDE SEQUENCE [LARGE SCALE GENOMIC DNA]</scope>
    <source>
        <strain evidence="2 3">XQ-INN 246</strain>
    </source>
</reference>
<organism evidence="2 3">
    <name type="scientific">Salinadaptatus halalkaliphilus</name>
    <dbReference type="NCBI Taxonomy" id="2419781"/>
    <lineage>
        <taxon>Archaea</taxon>
        <taxon>Methanobacteriati</taxon>
        <taxon>Methanobacteriota</taxon>
        <taxon>Stenosarchaea group</taxon>
        <taxon>Halobacteria</taxon>
        <taxon>Halobacteriales</taxon>
        <taxon>Natrialbaceae</taxon>
        <taxon>Salinadaptatus</taxon>
    </lineage>
</organism>
<dbReference type="RefSeq" id="WP_141464062.1">
    <property type="nucleotide sequence ID" value="NZ_RBZW01000021.1"/>
</dbReference>
<comment type="caution">
    <text evidence="2">The sequence shown here is derived from an EMBL/GenBank/DDBJ whole genome shotgun (WGS) entry which is preliminary data.</text>
</comment>
<evidence type="ECO:0000256" key="1">
    <source>
        <dbReference type="SAM" id="Phobius"/>
    </source>
</evidence>
<dbReference type="InterPro" id="IPR055941">
    <property type="entry name" value="DUF7519"/>
</dbReference>
<dbReference type="EMBL" id="RBZW01000021">
    <property type="protein sequence ID" value="THE65041.1"/>
    <property type="molecule type" value="Genomic_DNA"/>
</dbReference>
<keyword evidence="1" id="KW-0812">Transmembrane</keyword>